<feature type="transmembrane region" description="Helical" evidence="6">
    <location>
        <begin position="151"/>
        <end position="174"/>
    </location>
</feature>
<evidence type="ECO:0000313" key="8">
    <source>
        <dbReference type="Proteomes" id="UP000236745"/>
    </source>
</evidence>
<keyword evidence="5 6" id="KW-0472">Membrane</keyword>
<dbReference type="EMBL" id="FNVQ01000004">
    <property type="protein sequence ID" value="SEG75306.1"/>
    <property type="molecule type" value="Genomic_DNA"/>
</dbReference>
<evidence type="ECO:0000256" key="3">
    <source>
        <dbReference type="ARBA" id="ARBA00022692"/>
    </source>
</evidence>
<protein>
    <submittedName>
        <fullName evidence="7">High-affinity iron transporter</fullName>
    </submittedName>
</protein>
<feature type="transmembrane region" description="Helical" evidence="6">
    <location>
        <begin position="72"/>
        <end position="91"/>
    </location>
</feature>
<dbReference type="NCBIfam" id="NF041756">
    <property type="entry name" value="EfeU"/>
    <property type="match status" value="1"/>
</dbReference>
<proteinExistence type="inferred from homology"/>
<dbReference type="PANTHER" id="PTHR31632:SF2">
    <property type="entry name" value="PLASMA MEMBRANE IRON PERMEASE"/>
    <property type="match status" value="1"/>
</dbReference>
<dbReference type="Pfam" id="PF03239">
    <property type="entry name" value="FTR1"/>
    <property type="match status" value="1"/>
</dbReference>
<keyword evidence="3 6" id="KW-0812">Transmembrane</keyword>
<dbReference type="RefSeq" id="WP_104004448.1">
    <property type="nucleotide sequence ID" value="NZ_FNVQ01000004.1"/>
</dbReference>
<accession>A0A1H6CSC2</accession>
<gene>
    <name evidence="7" type="ORF">SAMN05444390_10442</name>
</gene>
<evidence type="ECO:0000256" key="5">
    <source>
        <dbReference type="ARBA" id="ARBA00023136"/>
    </source>
</evidence>
<feature type="transmembrane region" description="Helical" evidence="6">
    <location>
        <begin position="186"/>
        <end position="206"/>
    </location>
</feature>
<evidence type="ECO:0000256" key="4">
    <source>
        <dbReference type="ARBA" id="ARBA00022989"/>
    </source>
</evidence>
<comment type="subcellular location">
    <subcellularLocation>
        <location evidence="1">Membrane</location>
        <topology evidence="1">Multi-pass membrane protein</topology>
    </subcellularLocation>
</comment>
<feature type="transmembrane region" description="Helical" evidence="6">
    <location>
        <begin position="247"/>
        <end position="266"/>
    </location>
</feature>
<dbReference type="Proteomes" id="UP000236745">
    <property type="component" value="Unassembled WGS sequence"/>
</dbReference>
<dbReference type="PANTHER" id="PTHR31632">
    <property type="entry name" value="IRON TRANSPORTER FTH1"/>
    <property type="match status" value="1"/>
</dbReference>
<dbReference type="InterPro" id="IPR004923">
    <property type="entry name" value="FTR1/Fip1/EfeU"/>
</dbReference>
<comment type="similarity">
    <text evidence="2">Belongs to the oxidase-dependent Fe transporter (OFeT) (TC 9.A.10.1) family.</text>
</comment>
<dbReference type="GO" id="GO:0033573">
    <property type="term" value="C:high-affinity iron permease complex"/>
    <property type="evidence" value="ECO:0007669"/>
    <property type="project" value="InterPro"/>
</dbReference>
<dbReference type="OrthoDB" id="8215804at2"/>
<feature type="transmembrane region" description="Helical" evidence="6">
    <location>
        <begin position="119"/>
        <end position="145"/>
    </location>
</feature>
<dbReference type="AlphaFoldDB" id="A0A1H6CSC2"/>
<evidence type="ECO:0000256" key="6">
    <source>
        <dbReference type="SAM" id="Phobius"/>
    </source>
</evidence>
<dbReference type="GO" id="GO:0015093">
    <property type="term" value="F:ferrous iron transmembrane transporter activity"/>
    <property type="evidence" value="ECO:0007669"/>
    <property type="project" value="TreeGrafter"/>
</dbReference>
<keyword evidence="8" id="KW-1185">Reference proteome</keyword>
<keyword evidence="4 6" id="KW-1133">Transmembrane helix</keyword>
<name>A0A1H6CSC2_9GAMM</name>
<organism evidence="7 8">
    <name type="scientific">Marinobacterium lutimaris</name>
    <dbReference type="NCBI Taxonomy" id="568106"/>
    <lineage>
        <taxon>Bacteria</taxon>
        <taxon>Pseudomonadati</taxon>
        <taxon>Pseudomonadota</taxon>
        <taxon>Gammaproteobacteria</taxon>
        <taxon>Oceanospirillales</taxon>
        <taxon>Oceanospirillaceae</taxon>
        <taxon>Marinobacterium</taxon>
    </lineage>
</organism>
<reference evidence="7 8" key="1">
    <citation type="submission" date="2016-10" db="EMBL/GenBank/DDBJ databases">
        <authorList>
            <person name="de Groot N.N."/>
        </authorList>
    </citation>
    <scope>NUCLEOTIDE SEQUENCE [LARGE SCALE GENOMIC DNA]</scope>
    <source>
        <strain evidence="7 8">DSM 22012</strain>
    </source>
</reference>
<evidence type="ECO:0000256" key="1">
    <source>
        <dbReference type="ARBA" id="ARBA00004141"/>
    </source>
</evidence>
<evidence type="ECO:0000256" key="2">
    <source>
        <dbReference type="ARBA" id="ARBA00008333"/>
    </source>
</evidence>
<evidence type="ECO:0000313" key="7">
    <source>
        <dbReference type="EMBL" id="SEG75306.1"/>
    </source>
</evidence>
<feature type="transmembrane region" description="Helical" evidence="6">
    <location>
        <begin position="39"/>
        <end position="57"/>
    </location>
</feature>
<sequence>MFFVPFLIMLREGLEAALIVSLIASYLSRTGRGHWMGAIWGGAIAAALLCFAIGWGINETTGEFPQKQQELFEGIVALVAVVMLSYMVFWMRRVAGNSKEQMQQAVDRALSGTSQQRQALALILMVFLAVAREGMESVFFLLAAFQQDVGAAAPAGAITGLVTAIVLGFAIYFGGARLPLRAFFRWSSLFIIFVSAGLAAGAIRAFHEAGIWNHFQGIAVNLSQVLSTHSLAGTLLEGLFGYQETPSVSEVGIYLLYLIPALLLFFREPRQSQPRGAKALSS</sequence>
<feature type="transmembrane region" description="Helical" evidence="6">
    <location>
        <begin position="6"/>
        <end position="27"/>
    </location>
</feature>